<dbReference type="AlphaFoldDB" id="A0A177BTE0"/>
<keyword evidence="2" id="KW-1185">Reference proteome</keyword>
<dbReference type="InParanoid" id="A0A177BTE0"/>
<dbReference type="OrthoDB" id="4940706at2759"/>
<sequence length="91" mass="9735">MEFFSMLEQAFPFSNQTTLLLGYLPDSNVVMTASLFGFAGALSKLAQAYVMSFLKAVDSSTKSGGLMAMFDLKNEFASSWSRLANAAGLSG</sequence>
<dbReference type="Proteomes" id="UP000077069">
    <property type="component" value="Unassembled WGS sequence"/>
</dbReference>
<protein>
    <submittedName>
        <fullName evidence="1">Uncharacterized protein</fullName>
    </submittedName>
</protein>
<dbReference type="EMBL" id="KV441566">
    <property type="protein sequence ID" value="OAF98574.1"/>
    <property type="molecule type" value="Genomic_DNA"/>
</dbReference>
<accession>A0A177BTE0</accession>
<evidence type="ECO:0000313" key="1">
    <source>
        <dbReference type="EMBL" id="OAF98574.1"/>
    </source>
</evidence>
<dbReference type="GeneID" id="28766999"/>
<gene>
    <name evidence="1" type="ORF">CC84DRAFT_1223684</name>
</gene>
<organism evidence="1 2">
    <name type="scientific">Paraphaeosphaeria sporulosa</name>
    <dbReference type="NCBI Taxonomy" id="1460663"/>
    <lineage>
        <taxon>Eukaryota</taxon>
        <taxon>Fungi</taxon>
        <taxon>Dikarya</taxon>
        <taxon>Ascomycota</taxon>
        <taxon>Pezizomycotina</taxon>
        <taxon>Dothideomycetes</taxon>
        <taxon>Pleosporomycetidae</taxon>
        <taxon>Pleosporales</taxon>
        <taxon>Massarineae</taxon>
        <taxon>Didymosphaeriaceae</taxon>
        <taxon>Paraphaeosphaeria</taxon>
    </lineage>
</organism>
<proteinExistence type="predicted"/>
<name>A0A177BTE0_9PLEO</name>
<reference evidence="1 2" key="1">
    <citation type="submission" date="2016-05" db="EMBL/GenBank/DDBJ databases">
        <title>Comparative analysis of secretome profiles of manganese(II)-oxidizing ascomycete fungi.</title>
        <authorList>
            <consortium name="DOE Joint Genome Institute"/>
            <person name="Zeiner C.A."/>
            <person name="Purvine S.O."/>
            <person name="Zink E.M."/>
            <person name="Wu S."/>
            <person name="Pasa-Tolic L."/>
            <person name="Chaput D.L."/>
            <person name="Haridas S."/>
            <person name="Grigoriev I.V."/>
            <person name="Santelli C.M."/>
            <person name="Hansel C.M."/>
        </authorList>
    </citation>
    <scope>NUCLEOTIDE SEQUENCE [LARGE SCALE GENOMIC DNA]</scope>
    <source>
        <strain evidence="1 2">AP3s5-JAC2a</strain>
    </source>
</reference>
<dbReference type="RefSeq" id="XP_018028940.1">
    <property type="nucleotide sequence ID" value="XM_018183513.1"/>
</dbReference>
<evidence type="ECO:0000313" key="2">
    <source>
        <dbReference type="Proteomes" id="UP000077069"/>
    </source>
</evidence>